<dbReference type="GO" id="GO:0005886">
    <property type="term" value="C:plasma membrane"/>
    <property type="evidence" value="ECO:0007669"/>
    <property type="project" value="UniProtKB-SubCell"/>
</dbReference>
<feature type="transmembrane region" description="Helical" evidence="10">
    <location>
        <begin position="151"/>
        <end position="172"/>
    </location>
</feature>
<evidence type="ECO:0000313" key="14">
    <source>
        <dbReference type="EMBL" id="SHG57237.1"/>
    </source>
</evidence>
<evidence type="ECO:0000259" key="13">
    <source>
        <dbReference type="Pfam" id="PF16192"/>
    </source>
</evidence>
<keyword evidence="8 10" id="KW-0472">Membrane</keyword>
<gene>
    <name evidence="14" type="ORF">SAMN05444320_11085</name>
</gene>
<evidence type="ECO:0000256" key="6">
    <source>
        <dbReference type="ARBA" id="ARBA00022692"/>
    </source>
</evidence>
<proteinExistence type="inferred from homology"/>
<feature type="transmembrane region" description="Helical" evidence="10">
    <location>
        <begin position="179"/>
        <end position="197"/>
    </location>
</feature>
<evidence type="ECO:0000256" key="1">
    <source>
        <dbReference type="ARBA" id="ARBA00004127"/>
    </source>
</evidence>
<comment type="pathway">
    <text evidence="2 10">Protein modification; protein glycosylation.</text>
</comment>
<evidence type="ECO:0000256" key="3">
    <source>
        <dbReference type="ARBA" id="ARBA00007222"/>
    </source>
</evidence>
<sequence>MSERSERTIEHSGVPRTVPDAEESGVGVLVRQAPEPGDAVVPVGALPPPEDPAPADPVDRLGPPPPTDRLRGWATALALAALGGLVRFWNLGFPTDKGTPVFDEKHYVPQAWQVLRNGGYEDNAGYRLIVHPPLGKQLIAIGEWLFGYDGWGWRFSAAVAGTVSVLLIVRIARRLTRSTLLGALAGVLLVCDGLSHVQSRVGMLDAFLAVFVLAAFGCLLVDRDQVRQRLAVAVREGRVAETPWGPRMGFRWWRFGAGVLLGLACGVKWSGTYFLAAFAVLCVVWDVTARRAAGVPRPWVGTVVRDLGPALWALAVVPILAYLATWWAWFGSETGVDRHAVGRDVGADSPFWFVPDALRSLWFYSSKVLEFHNSLVTDPNKPHPWESKPWTWPMGLRPMLYYLESGGGAPGCDGRQDCLGAVMLVGTPAMWWLAFPMLGWALWRAVTRVDWRYAAVLVAYAAGWLPWFVNLDRQMYYFYVTPIAPFLVLGLVLVMGEILGSARAGAERRGTGLLVVAIYTGLVVANFAWLWPILNGNAIPLWWWNAEMWLPSWR</sequence>
<name>A0A1M5KWW6_STRHI</name>
<feature type="transmembrane region" description="Helical" evidence="10">
    <location>
        <begin position="310"/>
        <end position="329"/>
    </location>
</feature>
<feature type="transmembrane region" description="Helical" evidence="10">
    <location>
        <begin position="429"/>
        <end position="446"/>
    </location>
</feature>
<evidence type="ECO:0000256" key="11">
    <source>
        <dbReference type="SAM" id="MobiDB-lite"/>
    </source>
</evidence>
<evidence type="ECO:0000259" key="12">
    <source>
        <dbReference type="Pfam" id="PF02366"/>
    </source>
</evidence>
<feature type="compositionally biased region" description="Basic and acidic residues" evidence="11">
    <location>
        <begin position="1"/>
        <end position="10"/>
    </location>
</feature>
<dbReference type="Pfam" id="PF02366">
    <property type="entry name" value="PMT"/>
    <property type="match status" value="1"/>
</dbReference>
<dbReference type="AlphaFoldDB" id="A0A1M5KWW6"/>
<dbReference type="STRING" id="2017.SAMN05444320_11085"/>
<keyword evidence="10" id="KW-1003">Cell membrane</keyword>
<feature type="compositionally biased region" description="Pro residues" evidence="11">
    <location>
        <begin position="45"/>
        <end position="55"/>
    </location>
</feature>
<feature type="domain" description="ArnT-like N-terminal" evidence="12">
    <location>
        <begin position="150"/>
        <end position="325"/>
    </location>
</feature>
<dbReference type="Proteomes" id="UP000184501">
    <property type="component" value="Unassembled WGS sequence"/>
</dbReference>
<feature type="region of interest" description="Disordered" evidence="11">
    <location>
        <begin position="38"/>
        <end position="65"/>
    </location>
</feature>
<dbReference type="InterPro" id="IPR032421">
    <property type="entry name" value="PMT_4TMC"/>
</dbReference>
<dbReference type="GO" id="GO:0004169">
    <property type="term" value="F:dolichyl-phosphate-mannose-protein mannosyltransferase activity"/>
    <property type="evidence" value="ECO:0007669"/>
    <property type="project" value="UniProtKB-UniRule"/>
</dbReference>
<evidence type="ECO:0000256" key="8">
    <source>
        <dbReference type="ARBA" id="ARBA00023136"/>
    </source>
</evidence>
<evidence type="ECO:0000256" key="10">
    <source>
        <dbReference type="RuleBase" id="RU367007"/>
    </source>
</evidence>
<dbReference type="InterPro" id="IPR027005">
    <property type="entry name" value="PMT-like"/>
</dbReference>
<evidence type="ECO:0000256" key="7">
    <source>
        <dbReference type="ARBA" id="ARBA00022989"/>
    </source>
</evidence>
<feature type="transmembrane region" description="Helical" evidence="10">
    <location>
        <begin position="70"/>
        <end position="89"/>
    </location>
</feature>
<organism evidence="14 15">
    <name type="scientific">Streptoalloteichus hindustanus</name>
    <dbReference type="NCBI Taxonomy" id="2017"/>
    <lineage>
        <taxon>Bacteria</taxon>
        <taxon>Bacillati</taxon>
        <taxon>Actinomycetota</taxon>
        <taxon>Actinomycetes</taxon>
        <taxon>Pseudonocardiales</taxon>
        <taxon>Pseudonocardiaceae</taxon>
        <taxon>Streptoalloteichus</taxon>
    </lineage>
</organism>
<keyword evidence="4 10" id="KW-0328">Glycosyltransferase</keyword>
<keyword evidence="5 10" id="KW-0808">Transferase</keyword>
<dbReference type="Pfam" id="PF16192">
    <property type="entry name" value="PMT_4TMC"/>
    <property type="match status" value="1"/>
</dbReference>
<protein>
    <recommendedName>
        <fullName evidence="9 10">Polyprenol-phosphate-mannose--protein mannosyltransferase</fullName>
        <ecNumber evidence="10">2.4.1.-</ecNumber>
    </recommendedName>
</protein>
<reference evidence="14 15" key="1">
    <citation type="submission" date="2016-11" db="EMBL/GenBank/DDBJ databases">
        <authorList>
            <person name="Jaros S."/>
            <person name="Januszkiewicz K."/>
            <person name="Wedrychowicz H."/>
        </authorList>
    </citation>
    <scope>NUCLEOTIDE SEQUENCE [LARGE SCALE GENOMIC DNA]</scope>
    <source>
        <strain evidence="14 15">DSM 44523</strain>
    </source>
</reference>
<dbReference type="PANTHER" id="PTHR10050">
    <property type="entry name" value="DOLICHYL-PHOSPHATE-MANNOSE--PROTEIN MANNOSYLTRANSFERASE"/>
    <property type="match status" value="1"/>
</dbReference>
<dbReference type="PANTHER" id="PTHR10050:SF46">
    <property type="entry name" value="PROTEIN O-MANNOSYL-TRANSFERASE 2"/>
    <property type="match status" value="1"/>
</dbReference>
<comment type="similarity">
    <text evidence="3 10">Belongs to the glycosyltransferase 39 family.</text>
</comment>
<evidence type="ECO:0000256" key="5">
    <source>
        <dbReference type="ARBA" id="ARBA00022679"/>
    </source>
</evidence>
<dbReference type="UniPathway" id="UPA00378"/>
<keyword evidence="15" id="KW-1185">Reference proteome</keyword>
<feature type="transmembrane region" description="Helical" evidence="10">
    <location>
        <begin position="476"/>
        <end position="500"/>
    </location>
</feature>
<keyword evidence="6 10" id="KW-0812">Transmembrane</keyword>
<dbReference type="EC" id="2.4.1.-" evidence="10"/>
<dbReference type="InterPro" id="IPR003342">
    <property type="entry name" value="ArnT-like_N"/>
</dbReference>
<keyword evidence="7 10" id="KW-1133">Transmembrane helix</keyword>
<feature type="region of interest" description="Disordered" evidence="11">
    <location>
        <begin position="1"/>
        <end position="24"/>
    </location>
</feature>
<evidence type="ECO:0000256" key="4">
    <source>
        <dbReference type="ARBA" id="ARBA00022676"/>
    </source>
</evidence>
<dbReference type="GO" id="GO:0012505">
    <property type="term" value="C:endomembrane system"/>
    <property type="evidence" value="ECO:0007669"/>
    <property type="project" value="UniProtKB-SubCell"/>
</dbReference>
<comment type="function">
    <text evidence="10">Protein O-mannosyltransferase that catalyzes the transfer of a single mannose residue from a polyprenol phospho-mannosyl lipidic donor to the hydroxyl group of selected serine and threonine residues in acceptor proteins.</text>
</comment>
<evidence type="ECO:0000313" key="15">
    <source>
        <dbReference type="Proteomes" id="UP000184501"/>
    </source>
</evidence>
<comment type="subcellular location">
    <subcellularLocation>
        <location evidence="10">Cell membrane</location>
    </subcellularLocation>
    <subcellularLocation>
        <location evidence="1">Endomembrane system</location>
        <topology evidence="1">Multi-pass membrane protein</topology>
    </subcellularLocation>
</comment>
<dbReference type="EMBL" id="FQVN01000010">
    <property type="protein sequence ID" value="SHG57237.1"/>
    <property type="molecule type" value="Genomic_DNA"/>
</dbReference>
<feature type="transmembrane region" description="Helical" evidence="10">
    <location>
        <begin position="512"/>
        <end position="534"/>
    </location>
</feature>
<accession>A0A1M5KWW6</accession>
<feature type="transmembrane region" description="Helical" evidence="10">
    <location>
        <begin position="203"/>
        <end position="221"/>
    </location>
</feature>
<evidence type="ECO:0000256" key="9">
    <source>
        <dbReference type="ARBA" id="ARBA00093617"/>
    </source>
</evidence>
<evidence type="ECO:0000256" key="2">
    <source>
        <dbReference type="ARBA" id="ARBA00004922"/>
    </source>
</evidence>
<feature type="transmembrane region" description="Helical" evidence="10">
    <location>
        <begin position="453"/>
        <end position="470"/>
    </location>
</feature>
<feature type="domain" description="Protein O-mannosyl-transferase C-terminal four TM" evidence="13">
    <location>
        <begin position="359"/>
        <end position="553"/>
    </location>
</feature>